<sequence length="264" mass="29793">MRNRNIITFFLLVTSYWLLVTIFSGCASEYNLATGREEMLFYSTEKEINLGRSISRQVESKYKLLASDLLQKKINDIGQKIADACDRKDLVYYFKVIDDEEVNAVSLPGGYVYVNKGLIDIASDDELACVMGHEVAHIVARHSIKKLQASMGYMLARILAAQTVENSQAVYGADLAFGQIMLGYSREDELLADKVGVKYADKAGFDPKAMISFLEKLKDVNRKKPIAPLSYGRTHPYISDRIKTVKQELGENITFKDYINSQEE</sequence>
<evidence type="ECO:0000256" key="6">
    <source>
        <dbReference type="RuleBase" id="RU003983"/>
    </source>
</evidence>
<dbReference type="GO" id="GO:0004222">
    <property type="term" value="F:metalloendopeptidase activity"/>
    <property type="evidence" value="ECO:0007669"/>
    <property type="project" value="InterPro"/>
</dbReference>
<reference evidence="8 9" key="1">
    <citation type="submission" date="2017-09" db="EMBL/GenBank/DDBJ databases">
        <title>Depth-based differentiation of microbial function through sediment-hosted aquifers and enrichment of novel symbionts in the deep terrestrial subsurface.</title>
        <authorList>
            <person name="Probst A.J."/>
            <person name="Ladd B."/>
            <person name="Jarett J.K."/>
            <person name="Geller-Mcgrath D.E."/>
            <person name="Sieber C.M."/>
            <person name="Emerson J.B."/>
            <person name="Anantharaman K."/>
            <person name="Thomas B.C."/>
            <person name="Malmstrom R."/>
            <person name="Stieglmeier M."/>
            <person name="Klingl A."/>
            <person name="Woyke T."/>
            <person name="Ryan C.M."/>
            <person name="Banfield J.F."/>
        </authorList>
    </citation>
    <scope>NUCLEOTIDE SEQUENCE [LARGE SCALE GENOMIC DNA]</scope>
    <source>
        <strain evidence="8">CG11_big_fil_rev_8_21_14_0_20_42_13</strain>
    </source>
</reference>
<evidence type="ECO:0000259" key="7">
    <source>
        <dbReference type="Pfam" id="PF01435"/>
    </source>
</evidence>
<dbReference type="AlphaFoldDB" id="A0A2H0M1N5"/>
<protein>
    <recommendedName>
        <fullName evidence="7">Peptidase M48 domain-containing protein</fullName>
    </recommendedName>
</protein>
<keyword evidence="5 6" id="KW-0482">Metalloprotease</keyword>
<name>A0A2H0M1N5_9BACT</name>
<dbReference type="GO" id="GO:0051603">
    <property type="term" value="P:proteolysis involved in protein catabolic process"/>
    <property type="evidence" value="ECO:0007669"/>
    <property type="project" value="TreeGrafter"/>
</dbReference>
<dbReference type="EMBL" id="PCWA01000015">
    <property type="protein sequence ID" value="PIQ89834.1"/>
    <property type="molecule type" value="Genomic_DNA"/>
</dbReference>
<dbReference type="PROSITE" id="PS51257">
    <property type="entry name" value="PROKAR_LIPOPROTEIN"/>
    <property type="match status" value="1"/>
</dbReference>
<dbReference type="GO" id="GO:0016020">
    <property type="term" value="C:membrane"/>
    <property type="evidence" value="ECO:0007669"/>
    <property type="project" value="TreeGrafter"/>
</dbReference>
<dbReference type="Proteomes" id="UP000229641">
    <property type="component" value="Unassembled WGS sequence"/>
</dbReference>
<dbReference type="PANTHER" id="PTHR22726">
    <property type="entry name" value="METALLOENDOPEPTIDASE OMA1"/>
    <property type="match status" value="1"/>
</dbReference>
<evidence type="ECO:0000313" key="8">
    <source>
        <dbReference type="EMBL" id="PIQ89834.1"/>
    </source>
</evidence>
<keyword evidence="2" id="KW-0479">Metal-binding</keyword>
<proteinExistence type="inferred from homology"/>
<dbReference type="InterPro" id="IPR001915">
    <property type="entry name" value="Peptidase_M48"/>
</dbReference>
<evidence type="ECO:0000256" key="5">
    <source>
        <dbReference type="ARBA" id="ARBA00023049"/>
    </source>
</evidence>
<feature type="domain" description="Peptidase M48" evidence="7">
    <location>
        <begin position="70"/>
        <end position="247"/>
    </location>
</feature>
<organism evidence="8 9">
    <name type="scientific">Candidatus Ghiorseimicrobium undicola</name>
    <dbReference type="NCBI Taxonomy" id="1974746"/>
    <lineage>
        <taxon>Bacteria</taxon>
        <taxon>Pseudomonadati</taxon>
        <taxon>Candidatus Omnitrophota</taxon>
        <taxon>Candidatus Ghiorseimicrobium</taxon>
    </lineage>
</organism>
<comment type="cofactor">
    <cofactor evidence="6">
        <name>Zn(2+)</name>
        <dbReference type="ChEBI" id="CHEBI:29105"/>
    </cofactor>
    <text evidence="6">Binds 1 zinc ion per subunit.</text>
</comment>
<evidence type="ECO:0000256" key="2">
    <source>
        <dbReference type="ARBA" id="ARBA00022723"/>
    </source>
</evidence>
<dbReference type="Pfam" id="PF01435">
    <property type="entry name" value="Peptidase_M48"/>
    <property type="match status" value="1"/>
</dbReference>
<evidence type="ECO:0000313" key="9">
    <source>
        <dbReference type="Proteomes" id="UP000229641"/>
    </source>
</evidence>
<keyword evidence="4 6" id="KW-0862">Zinc</keyword>
<comment type="similarity">
    <text evidence="6">Belongs to the peptidase M48 family.</text>
</comment>
<comment type="caution">
    <text evidence="8">The sequence shown here is derived from an EMBL/GenBank/DDBJ whole genome shotgun (WGS) entry which is preliminary data.</text>
</comment>
<keyword evidence="1 6" id="KW-0645">Protease</keyword>
<dbReference type="GO" id="GO:0046872">
    <property type="term" value="F:metal ion binding"/>
    <property type="evidence" value="ECO:0007669"/>
    <property type="project" value="UniProtKB-KW"/>
</dbReference>
<evidence type="ECO:0000256" key="1">
    <source>
        <dbReference type="ARBA" id="ARBA00022670"/>
    </source>
</evidence>
<accession>A0A2H0M1N5</accession>
<gene>
    <name evidence="8" type="ORF">COV72_01335</name>
</gene>
<evidence type="ECO:0000256" key="3">
    <source>
        <dbReference type="ARBA" id="ARBA00022801"/>
    </source>
</evidence>
<dbReference type="CDD" id="cd07333">
    <property type="entry name" value="M48C_bepA_like"/>
    <property type="match status" value="1"/>
</dbReference>
<evidence type="ECO:0000256" key="4">
    <source>
        <dbReference type="ARBA" id="ARBA00022833"/>
    </source>
</evidence>
<dbReference type="Gene3D" id="3.30.2010.10">
    <property type="entry name" value="Metalloproteases ('zincins'), catalytic domain"/>
    <property type="match status" value="1"/>
</dbReference>
<dbReference type="PANTHER" id="PTHR22726:SF1">
    <property type="entry name" value="METALLOENDOPEPTIDASE OMA1, MITOCHONDRIAL"/>
    <property type="match status" value="1"/>
</dbReference>
<keyword evidence="3 6" id="KW-0378">Hydrolase</keyword>
<dbReference type="InterPro" id="IPR051156">
    <property type="entry name" value="Mito/Outer_Membr_Metalloprot"/>
</dbReference>